<dbReference type="Gene3D" id="3.40.50.300">
    <property type="entry name" value="P-loop containing nucleotide triphosphate hydrolases"/>
    <property type="match status" value="1"/>
</dbReference>
<evidence type="ECO:0000256" key="8">
    <source>
        <dbReference type="ARBA" id="ARBA00023004"/>
    </source>
</evidence>
<evidence type="ECO:0000256" key="7">
    <source>
        <dbReference type="ARBA" id="ARBA00022840"/>
    </source>
</evidence>
<dbReference type="RefSeq" id="WP_130264846.1">
    <property type="nucleotide sequence ID" value="NZ_CP035952.1"/>
</dbReference>
<dbReference type="Proteomes" id="UP000291130">
    <property type="component" value="Chromosome"/>
</dbReference>
<keyword evidence="9" id="KW-0406">Ion transport</keyword>
<evidence type="ECO:0000256" key="1">
    <source>
        <dbReference type="ARBA" id="ARBA00004202"/>
    </source>
</evidence>
<keyword evidence="7 12" id="KW-0067">ATP-binding</keyword>
<keyword evidence="4" id="KW-1003">Cell membrane</keyword>
<dbReference type="GO" id="GO:0005524">
    <property type="term" value="F:ATP binding"/>
    <property type="evidence" value="ECO:0007669"/>
    <property type="project" value="UniProtKB-KW"/>
</dbReference>
<keyword evidence="6" id="KW-0547">Nucleotide-binding</keyword>
<dbReference type="InterPro" id="IPR027417">
    <property type="entry name" value="P-loop_NTPase"/>
</dbReference>
<dbReference type="EMBL" id="CP035952">
    <property type="protein sequence ID" value="QBF26981.1"/>
    <property type="molecule type" value="Genomic_DNA"/>
</dbReference>
<keyword evidence="3" id="KW-0813">Transport</keyword>
<comment type="similarity">
    <text evidence="2">Belongs to the ABC transporter superfamily.</text>
</comment>
<dbReference type="FunFam" id="3.40.50.300:FF:000134">
    <property type="entry name" value="Iron-enterobactin ABC transporter ATP-binding protein"/>
    <property type="match status" value="1"/>
</dbReference>
<dbReference type="AlphaFoldDB" id="A0A411MJL6"/>
<name>A0A411MJL6_9PSED</name>
<evidence type="ECO:0000256" key="2">
    <source>
        <dbReference type="ARBA" id="ARBA00005417"/>
    </source>
</evidence>
<gene>
    <name evidence="12" type="ORF">EXN22_15260</name>
</gene>
<dbReference type="CDD" id="cd03214">
    <property type="entry name" value="ABC_Iron-Siderophores_B12_Hemin"/>
    <property type="match status" value="1"/>
</dbReference>
<evidence type="ECO:0000259" key="11">
    <source>
        <dbReference type="PROSITE" id="PS50893"/>
    </source>
</evidence>
<keyword evidence="13" id="KW-1185">Reference proteome</keyword>
<evidence type="ECO:0000256" key="10">
    <source>
        <dbReference type="ARBA" id="ARBA00023136"/>
    </source>
</evidence>
<accession>A0A411MJL6</accession>
<dbReference type="InterPro" id="IPR003593">
    <property type="entry name" value="AAA+_ATPase"/>
</dbReference>
<dbReference type="KEGG" id="ptk:EXN22_15260"/>
<dbReference type="InterPro" id="IPR017871">
    <property type="entry name" value="ABC_transporter-like_CS"/>
</dbReference>
<dbReference type="PANTHER" id="PTHR42771:SF3">
    <property type="entry name" value="PETROBACTIN IMPORT ATP-BINDING PROTEIN YCLP"/>
    <property type="match status" value="1"/>
</dbReference>
<keyword evidence="10" id="KW-0472">Membrane</keyword>
<evidence type="ECO:0000256" key="5">
    <source>
        <dbReference type="ARBA" id="ARBA00022496"/>
    </source>
</evidence>
<evidence type="ECO:0000256" key="6">
    <source>
        <dbReference type="ARBA" id="ARBA00022741"/>
    </source>
</evidence>
<dbReference type="GO" id="GO:0016887">
    <property type="term" value="F:ATP hydrolysis activity"/>
    <property type="evidence" value="ECO:0007669"/>
    <property type="project" value="InterPro"/>
</dbReference>
<protein>
    <submittedName>
        <fullName evidence="12">ATP-binding cassette domain-containing protein</fullName>
    </submittedName>
</protein>
<dbReference type="SUPFAM" id="SSF52540">
    <property type="entry name" value="P-loop containing nucleoside triphosphate hydrolases"/>
    <property type="match status" value="1"/>
</dbReference>
<proteinExistence type="inferred from homology"/>
<feature type="domain" description="ABC transporter" evidence="11">
    <location>
        <begin position="2"/>
        <end position="236"/>
    </location>
</feature>
<evidence type="ECO:0000256" key="4">
    <source>
        <dbReference type="ARBA" id="ARBA00022475"/>
    </source>
</evidence>
<dbReference type="PROSITE" id="PS00211">
    <property type="entry name" value="ABC_TRANSPORTER_1"/>
    <property type="match status" value="1"/>
</dbReference>
<sequence length="263" mass="29470">MITLKHIHKAYAGKTVLRDVSLQFPAGQLTSLIGPNGAGKSTLLMLIARLLKPCSGEILINGRSVAHYRVSEYARQVATLRQHPQFNLRLTLEELVAFGRFPHSRGALNEEDRQQIDEAIGFLGLDHLRSAYIDELSGGQRQMAFLAMTIAQQTDYLLLDEPLNNLDMKHAVQIMRALRRLCDEQGRTVILVVHDINFAANYSDHILAMQAGAVRFCGPVAEVVTQARLQALYGLDFEILRSGRGFVCNYFNPSDQEREHEQG</sequence>
<comment type="subcellular location">
    <subcellularLocation>
        <location evidence="1">Cell membrane</location>
        <topology evidence="1">Peripheral membrane protein</topology>
    </subcellularLocation>
</comment>
<evidence type="ECO:0000313" key="12">
    <source>
        <dbReference type="EMBL" id="QBF26981.1"/>
    </source>
</evidence>
<evidence type="ECO:0000313" key="13">
    <source>
        <dbReference type="Proteomes" id="UP000291130"/>
    </source>
</evidence>
<dbReference type="InterPro" id="IPR003439">
    <property type="entry name" value="ABC_transporter-like_ATP-bd"/>
</dbReference>
<dbReference type="PROSITE" id="PS50893">
    <property type="entry name" value="ABC_TRANSPORTER_2"/>
    <property type="match status" value="1"/>
</dbReference>
<dbReference type="SMART" id="SM00382">
    <property type="entry name" value="AAA"/>
    <property type="match status" value="1"/>
</dbReference>
<keyword evidence="5" id="KW-0410">Iron transport</keyword>
<organism evidence="12 13">
    <name type="scientific">Pseudomonas tructae</name>
    <dbReference type="NCBI Taxonomy" id="2518644"/>
    <lineage>
        <taxon>Bacteria</taxon>
        <taxon>Pseudomonadati</taxon>
        <taxon>Pseudomonadota</taxon>
        <taxon>Gammaproteobacteria</taxon>
        <taxon>Pseudomonadales</taxon>
        <taxon>Pseudomonadaceae</taxon>
        <taxon>Pseudomonas</taxon>
    </lineage>
</organism>
<reference evidence="12 13" key="1">
    <citation type="submission" date="2019-02" db="EMBL/GenBank/DDBJ databases">
        <title>Complete genome sequence of Pseudomonas sp. SNU WT1 isolated from rainbow trout.</title>
        <authorList>
            <person name="Oh W.T."/>
            <person name="Park S.C."/>
        </authorList>
    </citation>
    <scope>NUCLEOTIDE SEQUENCE [LARGE SCALE GENOMIC DNA]</scope>
    <source>
        <strain evidence="12 13">SNU WT1</strain>
    </source>
</reference>
<dbReference type="GO" id="GO:0005886">
    <property type="term" value="C:plasma membrane"/>
    <property type="evidence" value="ECO:0007669"/>
    <property type="project" value="UniProtKB-SubCell"/>
</dbReference>
<keyword evidence="8" id="KW-0408">Iron</keyword>
<dbReference type="PANTHER" id="PTHR42771">
    <property type="entry name" value="IRON(3+)-HYDROXAMATE IMPORT ATP-BINDING PROTEIN FHUC"/>
    <property type="match status" value="1"/>
</dbReference>
<evidence type="ECO:0000256" key="3">
    <source>
        <dbReference type="ARBA" id="ARBA00022448"/>
    </source>
</evidence>
<dbReference type="GO" id="GO:0006826">
    <property type="term" value="P:iron ion transport"/>
    <property type="evidence" value="ECO:0007669"/>
    <property type="project" value="UniProtKB-KW"/>
</dbReference>
<dbReference type="Pfam" id="PF00005">
    <property type="entry name" value="ABC_tran"/>
    <property type="match status" value="1"/>
</dbReference>
<evidence type="ECO:0000256" key="9">
    <source>
        <dbReference type="ARBA" id="ARBA00023065"/>
    </source>
</evidence>
<dbReference type="OrthoDB" id="5292475at2"/>
<dbReference type="InterPro" id="IPR051535">
    <property type="entry name" value="Siderophore_ABC-ATPase"/>
</dbReference>